<feature type="region of interest" description="Disordered" evidence="1">
    <location>
        <begin position="1"/>
        <end position="42"/>
    </location>
</feature>
<protein>
    <submittedName>
        <fullName evidence="2">Uncharacterized protein</fullName>
    </submittedName>
</protein>
<name>B6UHA0_MAIZE</name>
<reference evidence="2" key="1">
    <citation type="journal article" date="2009" name="Plant Mol. Biol.">
        <title>Insights into corn genes derived from large-scale cDNA sequencing.</title>
        <authorList>
            <person name="Alexandrov N.N."/>
            <person name="Brover V.V."/>
            <person name="Freidin S."/>
            <person name="Troukhan M.E."/>
            <person name="Tatarinova T.V."/>
            <person name="Zhang H."/>
            <person name="Swaller T.J."/>
            <person name="Lu Y.P."/>
            <person name="Bouck J."/>
            <person name="Flavell R.B."/>
            <person name="Feldmann K.A."/>
        </authorList>
    </citation>
    <scope>NUCLEOTIDE SEQUENCE</scope>
</reference>
<evidence type="ECO:0000256" key="1">
    <source>
        <dbReference type="SAM" id="MobiDB-lite"/>
    </source>
</evidence>
<dbReference type="EMBL" id="EU976615">
    <property type="protein sequence ID" value="ACG48733.1"/>
    <property type="molecule type" value="mRNA"/>
</dbReference>
<organism evidence="2">
    <name type="scientific">Zea mays</name>
    <name type="common">Maize</name>
    <dbReference type="NCBI Taxonomy" id="4577"/>
    <lineage>
        <taxon>Eukaryota</taxon>
        <taxon>Viridiplantae</taxon>
        <taxon>Streptophyta</taxon>
        <taxon>Embryophyta</taxon>
        <taxon>Tracheophyta</taxon>
        <taxon>Spermatophyta</taxon>
        <taxon>Magnoliopsida</taxon>
        <taxon>Liliopsida</taxon>
        <taxon>Poales</taxon>
        <taxon>Poaceae</taxon>
        <taxon>PACMAD clade</taxon>
        <taxon>Panicoideae</taxon>
        <taxon>Andropogonodae</taxon>
        <taxon>Andropogoneae</taxon>
        <taxon>Tripsacinae</taxon>
        <taxon>Zea</taxon>
    </lineage>
</organism>
<proteinExistence type="evidence at transcript level"/>
<sequence length="64" mass="6953">MGRSDDDSPSPPRGHRRRTRSPSPRGSYGGHGKRPTTNLMVTNLGPDCRRASHCGFWGSASRSS</sequence>
<dbReference type="AlphaFoldDB" id="B6UHA0"/>
<accession>B6UHA0</accession>
<evidence type="ECO:0000313" key="2">
    <source>
        <dbReference type="EMBL" id="ACG48733.1"/>
    </source>
</evidence>